<reference evidence="2 3" key="1">
    <citation type="submission" date="2019-05" db="EMBL/GenBank/DDBJ databases">
        <title>Draft genome sequence of Actinomadura geliboluensis A8036.</title>
        <authorList>
            <person name="Saricaoglu S."/>
            <person name="Isik K."/>
        </authorList>
    </citation>
    <scope>NUCLEOTIDE SEQUENCE [LARGE SCALE GENOMIC DNA]</scope>
    <source>
        <strain evidence="2 3">A8036</strain>
    </source>
</reference>
<comment type="caution">
    <text evidence="2">The sequence shown here is derived from an EMBL/GenBank/DDBJ whole genome shotgun (WGS) entry which is preliminary data.</text>
</comment>
<organism evidence="2 3">
    <name type="scientific">Actinomadura geliboluensis</name>
    <dbReference type="NCBI Taxonomy" id="882440"/>
    <lineage>
        <taxon>Bacteria</taxon>
        <taxon>Bacillati</taxon>
        <taxon>Actinomycetota</taxon>
        <taxon>Actinomycetes</taxon>
        <taxon>Streptosporangiales</taxon>
        <taxon>Thermomonosporaceae</taxon>
        <taxon>Actinomadura</taxon>
    </lineage>
</organism>
<keyword evidence="1" id="KW-0472">Membrane</keyword>
<keyword evidence="1" id="KW-1133">Transmembrane helix</keyword>
<feature type="transmembrane region" description="Helical" evidence="1">
    <location>
        <begin position="6"/>
        <end position="24"/>
    </location>
</feature>
<gene>
    <name evidence="2" type="ORF">ETD96_40435</name>
</gene>
<feature type="transmembrane region" description="Helical" evidence="1">
    <location>
        <begin position="65"/>
        <end position="83"/>
    </location>
</feature>
<feature type="transmembrane region" description="Helical" evidence="1">
    <location>
        <begin position="31"/>
        <end position="53"/>
    </location>
</feature>
<dbReference type="EMBL" id="VCKZ01000528">
    <property type="protein sequence ID" value="TMR26848.1"/>
    <property type="molecule type" value="Genomic_DNA"/>
</dbReference>
<evidence type="ECO:0000313" key="3">
    <source>
        <dbReference type="Proteomes" id="UP000305238"/>
    </source>
</evidence>
<accession>A0A5S4G1K3</accession>
<sequence>MTITGLAAAVVLGAVIGILGRLIAPGRPGMPVWLLMATGVVAAFAGTGLAQVFGLTGSGWSPWETVLQIVLAAAGVSLVAALWPKRTGHRP</sequence>
<proteinExistence type="predicted"/>
<evidence type="ECO:0000256" key="1">
    <source>
        <dbReference type="SAM" id="Phobius"/>
    </source>
</evidence>
<keyword evidence="3" id="KW-1185">Reference proteome</keyword>
<dbReference type="Proteomes" id="UP000305238">
    <property type="component" value="Unassembled WGS sequence"/>
</dbReference>
<evidence type="ECO:0000313" key="2">
    <source>
        <dbReference type="EMBL" id="TMR26848.1"/>
    </source>
</evidence>
<protein>
    <submittedName>
        <fullName evidence="2">GlsB/YeaQ/YmgE family stress response membrane protein</fullName>
    </submittedName>
</protein>
<name>A0A5S4G1K3_9ACTN</name>
<dbReference type="AlphaFoldDB" id="A0A5S4G1K3"/>
<keyword evidence="1" id="KW-0812">Transmembrane</keyword>